<keyword evidence="8" id="KW-1185">Reference proteome</keyword>
<gene>
    <name evidence="7" type="ordered locus">CLOAM1791</name>
</gene>
<dbReference type="InterPro" id="IPR047199">
    <property type="entry name" value="CorA-like"/>
</dbReference>
<evidence type="ECO:0000256" key="1">
    <source>
        <dbReference type="ARBA" id="ARBA00004141"/>
    </source>
</evidence>
<comment type="similarity">
    <text evidence="2">Belongs to the CorA metal ion transporter (MIT) (TC 1.A.35) family.</text>
</comment>
<dbReference type="Pfam" id="PF01544">
    <property type="entry name" value="CorA"/>
    <property type="match status" value="1"/>
</dbReference>
<dbReference type="InterPro" id="IPR045863">
    <property type="entry name" value="CorA_TM1_TM2"/>
</dbReference>
<dbReference type="EMBL" id="CU466930">
    <property type="protein sequence ID" value="CAO81625.1"/>
    <property type="molecule type" value="Genomic_DNA"/>
</dbReference>
<dbReference type="Proteomes" id="UP000002019">
    <property type="component" value="Chromosome"/>
</dbReference>
<dbReference type="eggNOG" id="COG0598">
    <property type="taxonomic scope" value="Bacteria"/>
</dbReference>
<dbReference type="KEGG" id="caci:CLOAM1791"/>
<sequence>MAEQNRYRKEVIMIHIFKVSGQRFVPALTMEEAFWIHLENPSPEEIERIVKKYNLEEDFITDLQDADENARLEWDEGALLTILRVPIYYKHRSAKISFATAPMGIISTEDKLITVSFYDNEILTQYLEGKHRPFNITQQSFLLNINLRTAIYFLKFLKEINRRTTLIEDELHQSMKNKELIRLLRMEKSLVYFNTALKSNEIILERLQRTRWLLNDPDAEDMIEDVIIENKQAIEMANIYSSILSGMMDAFASIISNNLNVVMKFLTSITIIISVPTLIVSIYGMNVPLPFQESNFAFALIMGISVLISLILVLVFIHKKYF</sequence>
<reference evidence="7 8" key="1">
    <citation type="journal article" date="2008" name="J. Bacteriol.">
        <title>'Candidatus Cloacamonas acidaminovorans': genome sequence reconstruction provides a first glimpse of a new bacterial division.</title>
        <authorList>
            <person name="Pelletier E."/>
            <person name="Kreimeyer A."/>
            <person name="Bocs S."/>
            <person name="Rouy Z."/>
            <person name="Gyapay G."/>
            <person name="Chouari R."/>
            <person name="Riviere D."/>
            <person name="Ganesan A."/>
            <person name="Daegelen P."/>
            <person name="Sghir A."/>
            <person name="Cohen G.N."/>
            <person name="Medigue C."/>
            <person name="Weissenbach J."/>
            <person name="Le Paslier D."/>
        </authorList>
    </citation>
    <scope>NUCLEOTIDE SEQUENCE [LARGE SCALE GENOMIC DNA]</scope>
    <source>
        <strain evidence="8">Evry</strain>
    </source>
</reference>
<keyword evidence="3 6" id="KW-0812">Transmembrane</keyword>
<dbReference type="AlphaFoldDB" id="B0VJG5"/>
<dbReference type="PANTHER" id="PTHR47891:SF2">
    <property type="entry name" value="MAGNESIUM AND COBALT TRANSPORTER"/>
    <property type="match status" value="1"/>
</dbReference>
<dbReference type="OrthoDB" id="9803416at2"/>
<evidence type="ECO:0000313" key="8">
    <source>
        <dbReference type="Proteomes" id="UP000002019"/>
    </source>
</evidence>
<accession>B0VJG5</accession>
<keyword evidence="5 6" id="KW-0472">Membrane</keyword>
<evidence type="ECO:0000256" key="3">
    <source>
        <dbReference type="ARBA" id="ARBA00022692"/>
    </source>
</evidence>
<dbReference type="Gene3D" id="3.30.460.20">
    <property type="entry name" value="CorA soluble domain-like"/>
    <property type="match status" value="1"/>
</dbReference>
<dbReference type="SUPFAM" id="SSF143865">
    <property type="entry name" value="CorA soluble domain-like"/>
    <property type="match status" value="1"/>
</dbReference>
<dbReference type="Gene3D" id="1.20.58.340">
    <property type="entry name" value="Magnesium transport protein CorA, transmembrane region"/>
    <property type="match status" value="2"/>
</dbReference>
<evidence type="ECO:0000256" key="5">
    <source>
        <dbReference type="ARBA" id="ARBA00023136"/>
    </source>
</evidence>
<name>B0VJG5_CLOAI</name>
<dbReference type="CDD" id="cd12827">
    <property type="entry name" value="EcCorA_ZntB-like_u2"/>
    <property type="match status" value="1"/>
</dbReference>
<dbReference type="InterPro" id="IPR045861">
    <property type="entry name" value="CorA_cytoplasmic_dom"/>
</dbReference>
<dbReference type="GO" id="GO:0046873">
    <property type="term" value="F:metal ion transmembrane transporter activity"/>
    <property type="evidence" value="ECO:0007669"/>
    <property type="project" value="InterPro"/>
</dbReference>
<dbReference type="GO" id="GO:0016020">
    <property type="term" value="C:membrane"/>
    <property type="evidence" value="ECO:0007669"/>
    <property type="project" value="UniProtKB-SubCell"/>
</dbReference>
<evidence type="ECO:0000256" key="6">
    <source>
        <dbReference type="SAM" id="Phobius"/>
    </source>
</evidence>
<evidence type="ECO:0000256" key="2">
    <source>
        <dbReference type="ARBA" id="ARBA00009765"/>
    </source>
</evidence>
<evidence type="ECO:0000256" key="4">
    <source>
        <dbReference type="ARBA" id="ARBA00022989"/>
    </source>
</evidence>
<organism evidence="7 8">
    <name type="scientific">Cloacimonas acidaminovorans (strain Evry)</name>
    <dbReference type="NCBI Taxonomy" id="459349"/>
    <lineage>
        <taxon>Bacteria</taxon>
        <taxon>Pseudomonadati</taxon>
        <taxon>Candidatus Cloacimonadota</taxon>
        <taxon>Candidatus Cloacimonadia</taxon>
        <taxon>Candidatus Cloacimonadales</taxon>
        <taxon>Candidatus Cloacimonadaceae</taxon>
        <taxon>Candidatus Cloacimonas</taxon>
    </lineage>
</organism>
<dbReference type="InterPro" id="IPR002523">
    <property type="entry name" value="MgTranspt_CorA/ZnTranspt_ZntB"/>
</dbReference>
<feature type="transmembrane region" description="Helical" evidence="6">
    <location>
        <begin position="296"/>
        <end position="317"/>
    </location>
</feature>
<dbReference type="SUPFAM" id="SSF144083">
    <property type="entry name" value="Magnesium transport protein CorA, transmembrane region"/>
    <property type="match status" value="1"/>
</dbReference>
<dbReference type="HOGENOM" id="CLU_007127_8_1_0"/>
<dbReference type="PANTHER" id="PTHR47891">
    <property type="entry name" value="TRANSPORTER-RELATED"/>
    <property type="match status" value="1"/>
</dbReference>
<proteinExistence type="inferred from homology"/>
<protein>
    <submittedName>
        <fullName evidence="7">Transporter</fullName>
    </submittedName>
</protein>
<comment type="subcellular location">
    <subcellularLocation>
        <location evidence="1">Membrane</location>
        <topology evidence="1">Multi-pass membrane protein</topology>
    </subcellularLocation>
</comment>
<feature type="transmembrane region" description="Helical" evidence="6">
    <location>
        <begin position="265"/>
        <end position="284"/>
    </location>
</feature>
<keyword evidence="4 6" id="KW-1133">Transmembrane helix</keyword>
<evidence type="ECO:0000313" key="7">
    <source>
        <dbReference type="EMBL" id="CAO81625.1"/>
    </source>
</evidence>
<dbReference type="STRING" id="459349.CLOAM1791"/>